<protein>
    <recommendedName>
        <fullName evidence="3">F-box domain-containing protein</fullName>
    </recommendedName>
</protein>
<reference evidence="1 2" key="1">
    <citation type="submission" date="2023-08" db="EMBL/GenBank/DDBJ databases">
        <title>Black Yeasts Isolated from many extreme environments.</title>
        <authorList>
            <person name="Coleine C."/>
            <person name="Stajich J.E."/>
            <person name="Selbmann L."/>
        </authorList>
    </citation>
    <scope>NUCLEOTIDE SEQUENCE [LARGE SCALE GENOMIC DNA]</scope>
    <source>
        <strain evidence="1 2">CCFEE 6328</strain>
    </source>
</reference>
<proteinExistence type="predicted"/>
<gene>
    <name evidence="1" type="ORF">LTR69_004866</name>
</gene>
<evidence type="ECO:0000313" key="1">
    <source>
        <dbReference type="EMBL" id="KAK5061684.1"/>
    </source>
</evidence>
<dbReference type="EMBL" id="JAVRRF010000009">
    <property type="protein sequence ID" value="KAK5061684.1"/>
    <property type="molecule type" value="Genomic_DNA"/>
</dbReference>
<dbReference type="Proteomes" id="UP001345691">
    <property type="component" value="Unassembled WGS sequence"/>
</dbReference>
<sequence>MITTNKGSKVRLVLKSRIISLRSEKTAVEEHGSTVNYDGAGHHRHLSSTPVTMKFPDCRKFTTSPNDASFERRKPTFLSLPAEIRHRIYEFHFSSQFGIVVKYEAATRYQCDRCGPIDHWGLEPPDSYWDWKQGHQMSNLLRACKQVATEAAPVAKSVRPTFSFAFPYVGRHNLPELRRSLARRVHTVEINSRGIPPIFQDFTSVLKPDVGVVRLEPREPRLRYDRGLGHVQEVMIHSHTSLPIKLRALGHKITELCESETTANGHQGLLQRCFHQAKVALFNYDPPKDLDNCGGEWEYDEDLFQEFKKVLGRRTVKIRCSFYEPEFEDNWSVPDSQDDTWVCQVSAVLVLHWTGVRLASLRAHRPVEKKEKDLFKNVMMSKEEYEWLHKQPCNPNDQGRERRAKLGAWYVPETGNDWNDISHGSCDCGDYFYNDCTTDDPEQLCKCSTIFCENSSRIN</sequence>
<accession>A0ABR0JEM2</accession>
<evidence type="ECO:0000313" key="2">
    <source>
        <dbReference type="Proteomes" id="UP001345691"/>
    </source>
</evidence>
<name>A0ABR0JEM2_9EURO</name>
<comment type="caution">
    <text evidence="1">The sequence shown here is derived from an EMBL/GenBank/DDBJ whole genome shotgun (WGS) entry which is preliminary data.</text>
</comment>
<keyword evidence="2" id="KW-1185">Reference proteome</keyword>
<organism evidence="1 2">
    <name type="scientific">Exophiala sideris</name>
    <dbReference type="NCBI Taxonomy" id="1016849"/>
    <lineage>
        <taxon>Eukaryota</taxon>
        <taxon>Fungi</taxon>
        <taxon>Dikarya</taxon>
        <taxon>Ascomycota</taxon>
        <taxon>Pezizomycotina</taxon>
        <taxon>Eurotiomycetes</taxon>
        <taxon>Chaetothyriomycetidae</taxon>
        <taxon>Chaetothyriales</taxon>
        <taxon>Herpotrichiellaceae</taxon>
        <taxon>Exophiala</taxon>
    </lineage>
</organism>
<evidence type="ECO:0008006" key="3">
    <source>
        <dbReference type="Google" id="ProtNLM"/>
    </source>
</evidence>